<dbReference type="EMBL" id="JBHLUH010000064">
    <property type="protein sequence ID" value="MFC0532067.1"/>
    <property type="molecule type" value="Genomic_DNA"/>
</dbReference>
<dbReference type="RefSeq" id="WP_377257559.1">
    <property type="nucleotide sequence ID" value="NZ_JBHLUH010000064.1"/>
</dbReference>
<proteinExistence type="predicted"/>
<dbReference type="InterPro" id="IPR027417">
    <property type="entry name" value="P-loop_NTPase"/>
</dbReference>
<reference evidence="2 3" key="1">
    <citation type="submission" date="2024-09" db="EMBL/GenBank/DDBJ databases">
        <authorList>
            <person name="Sun Q."/>
            <person name="Mori K."/>
        </authorList>
    </citation>
    <scope>NUCLEOTIDE SEQUENCE [LARGE SCALE GENOMIC DNA]</scope>
    <source>
        <strain evidence="2 3">TBRC 3947</strain>
    </source>
</reference>
<dbReference type="Gene3D" id="3.40.50.300">
    <property type="entry name" value="P-loop containing nucleotide triphosphate hydrolases"/>
    <property type="match status" value="1"/>
</dbReference>
<protein>
    <submittedName>
        <fullName evidence="2">AAA family ATPase</fullName>
    </submittedName>
</protein>
<evidence type="ECO:0000313" key="3">
    <source>
        <dbReference type="Proteomes" id="UP001589867"/>
    </source>
</evidence>
<sequence length="201" mass="21580">MIIGLEGVSCVGKTTLARALAERLDAHVVPCYYHAAPDPSLLPPPDSETAEDQLAALTVLLPVETVRREAALAAAGRGQVVILDRTVDTLLAHAHAVGRLHGYDCDAPARALTLAHPIVIPDLTLLLYACDGERARRAARRVSMPRLFYDPTFTRYFTEHFTDPLVPQLVPLGTDAGPDAVADQATAVIRQRCATRMGAVA</sequence>
<comment type="caution">
    <text evidence="2">The sequence shown here is derived from an EMBL/GenBank/DDBJ whole genome shotgun (WGS) entry which is preliminary data.</text>
</comment>
<dbReference type="Proteomes" id="UP001589867">
    <property type="component" value="Unassembled WGS sequence"/>
</dbReference>
<gene>
    <name evidence="2" type="ORF">ACFFIA_30890</name>
</gene>
<evidence type="ECO:0000313" key="2">
    <source>
        <dbReference type="EMBL" id="MFC0532067.1"/>
    </source>
</evidence>
<feature type="domain" description="NadR/Ttd14 AAA" evidence="1">
    <location>
        <begin position="5"/>
        <end position="148"/>
    </location>
</feature>
<accession>A0ABV6MCA7</accession>
<dbReference type="SUPFAM" id="SSF52540">
    <property type="entry name" value="P-loop containing nucleoside triphosphate hydrolases"/>
    <property type="match status" value="1"/>
</dbReference>
<dbReference type="InterPro" id="IPR038727">
    <property type="entry name" value="NadR/Ttd14_AAA_dom"/>
</dbReference>
<organism evidence="2 3">
    <name type="scientific">Phytohabitans kaempferiae</name>
    <dbReference type="NCBI Taxonomy" id="1620943"/>
    <lineage>
        <taxon>Bacteria</taxon>
        <taxon>Bacillati</taxon>
        <taxon>Actinomycetota</taxon>
        <taxon>Actinomycetes</taxon>
        <taxon>Micromonosporales</taxon>
        <taxon>Micromonosporaceae</taxon>
    </lineage>
</organism>
<dbReference type="Pfam" id="PF13521">
    <property type="entry name" value="AAA_28"/>
    <property type="match status" value="1"/>
</dbReference>
<keyword evidence="3" id="KW-1185">Reference proteome</keyword>
<name>A0ABV6MCA7_9ACTN</name>
<evidence type="ECO:0000259" key="1">
    <source>
        <dbReference type="Pfam" id="PF13521"/>
    </source>
</evidence>